<keyword evidence="2" id="KW-0560">Oxidoreductase</keyword>
<dbReference type="Proteomes" id="UP001523216">
    <property type="component" value="Unassembled WGS sequence"/>
</dbReference>
<keyword evidence="6" id="KW-1185">Reference proteome</keyword>
<evidence type="ECO:0000259" key="4">
    <source>
        <dbReference type="Pfam" id="PF02780"/>
    </source>
</evidence>
<dbReference type="RefSeq" id="WP_251801061.1">
    <property type="nucleotide sequence ID" value="NZ_JAMQOL010000038.1"/>
</dbReference>
<comment type="caution">
    <text evidence="5">The sequence shown here is derived from an EMBL/GenBank/DDBJ whole genome shotgun (WGS) entry which is preliminary data.</text>
</comment>
<dbReference type="SUPFAM" id="SSF52922">
    <property type="entry name" value="TK C-terminal domain-like"/>
    <property type="match status" value="1"/>
</dbReference>
<dbReference type="InterPro" id="IPR033248">
    <property type="entry name" value="Transketolase_C"/>
</dbReference>
<comment type="cofactor">
    <cofactor evidence="1">
        <name>thiamine diphosphate</name>
        <dbReference type="ChEBI" id="CHEBI:58937"/>
    </cofactor>
</comment>
<name>A0ABT0Y5F3_9ACTN</name>
<dbReference type="InterPro" id="IPR009014">
    <property type="entry name" value="Transketo_C/PFOR_II"/>
</dbReference>
<organism evidence="5 6">
    <name type="scientific">Paractinoplanes hotanensis</name>
    <dbReference type="NCBI Taxonomy" id="2906497"/>
    <lineage>
        <taxon>Bacteria</taxon>
        <taxon>Bacillati</taxon>
        <taxon>Actinomycetota</taxon>
        <taxon>Actinomycetes</taxon>
        <taxon>Micromonosporales</taxon>
        <taxon>Micromonosporaceae</taxon>
        <taxon>Paractinoplanes</taxon>
    </lineage>
</organism>
<evidence type="ECO:0000313" key="5">
    <source>
        <dbReference type="EMBL" id="MCM4081267.1"/>
    </source>
</evidence>
<keyword evidence="3" id="KW-0786">Thiamine pyrophosphate</keyword>
<dbReference type="Pfam" id="PF02780">
    <property type="entry name" value="Transketolase_C"/>
    <property type="match status" value="1"/>
</dbReference>
<dbReference type="Gene3D" id="3.40.50.920">
    <property type="match status" value="1"/>
</dbReference>
<dbReference type="PANTHER" id="PTHR43257:SF2">
    <property type="entry name" value="PYRUVATE DEHYDROGENASE E1 COMPONENT SUBUNIT BETA"/>
    <property type="match status" value="1"/>
</dbReference>
<dbReference type="EMBL" id="JAMQOL010000038">
    <property type="protein sequence ID" value="MCM4081267.1"/>
    <property type="molecule type" value="Genomic_DNA"/>
</dbReference>
<proteinExistence type="predicted"/>
<sequence length="132" mass="13983">MIRRPGRDVTLIGYGGTVATALTAAGLLAGDGIDAEVVDLRILRPLDDTTIMASVARTHRVVVVDEGWRTGSLAAEVSARIVEQAFYELDAPIARVCSAEVPMPYAAQLERAALPQPEGVRAAVRELVTTDG</sequence>
<evidence type="ECO:0000313" key="6">
    <source>
        <dbReference type="Proteomes" id="UP001523216"/>
    </source>
</evidence>
<evidence type="ECO:0000256" key="1">
    <source>
        <dbReference type="ARBA" id="ARBA00001964"/>
    </source>
</evidence>
<feature type="domain" description="Transketolase C-terminal" evidence="4">
    <location>
        <begin position="2"/>
        <end position="120"/>
    </location>
</feature>
<evidence type="ECO:0000256" key="2">
    <source>
        <dbReference type="ARBA" id="ARBA00023002"/>
    </source>
</evidence>
<evidence type="ECO:0000256" key="3">
    <source>
        <dbReference type="ARBA" id="ARBA00023052"/>
    </source>
</evidence>
<accession>A0ABT0Y5F3</accession>
<dbReference type="PANTHER" id="PTHR43257">
    <property type="entry name" value="PYRUVATE DEHYDROGENASE E1 COMPONENT BETA SUBUNIT"/>
    <property type="match status" value="1"/>
</dbReference>
<gene>
    <name evidence="5" type="ORF">LXN57_27200</name>
</gene>
<reference evidence="5 6" key="1">
    <citation type="submission" date="2022-06" db="EMBL/GenBank/DDBJ databases">
        <title>Actinoplanes abujensis sp. nov., isolated from Nigerian arid soil.</title>
        <authorList>
            <person name="Ding P."/>
        </authorList>
    </citation>
    <scope>NUCLEOTIDE SEQUENCE [LARGE SCALE GENOMIC DNA]</scope>
    <source>
        <strain evidence="6">TRM88002</strain>
    </source>
</reference>
<protein>
    <recommendedName>
        <fullName evidence="4">Transketolase C-terminal domain-containing protein</fullName>
    </recommendedName>
</protein>